<gene>
    <name evidence="5" type="ORF">B0F88_11074</name>
</gene>
<dbReference type="AlphaFoldDB" id="A0A2S6GVS1"/>
<dbReference type="Gene3D" id="3.40.1690.10">
    <property type="entry name" value="secretion proteins EscU"/>
    <property type="match status" value="1"/>
</dbReference>
<evidence type="ECO:0000256" key="1">
    <source>
        <dbReference type="ARBA" id="ARBA00010690"/>
    </source>
</evidence>
<dbReference type="InterPro" id="IPR006135">
    <property type="entry name" value="T3SS_substrate_exporter"/>
</dbReference>
<keyword evidence="6" id="KW-1185">Reference proteome</keyword>
<comment type="similarity">
    <text evidence="1">Belongs to the type III secretion exporter family.</text>
</comment>
<dbReference type="GO" id="GO:0009306">
    <property type="term" value="P:protein secretion"/>
    <property type="evidence" value="ECO:0007669"/>
    <property type="project" value="InterPro"/>
</dbReference>
<evidence type="ECO:0000256" key="3">
    <source>
        <dbReference type="ARBA" id="ARBA00023225"/>
    </source>
</evidence>
<dbReference type="GO" id="GO:0005886">
    <property type="term" value="C:plasma membrane"/>
    <property type="evidence" value="ECO:0007669"/>
    <property type="project" value="TreeGrafter"/>
</dbReference>
<evidence type="ECO:0000313" key="6">
    <source>
        <dbReference type="Proteomes" id="UP000238071"/>
    </source>
</evidence>
<evidence type="ECO:0000313" key="5">
    <source>
        <dbReference type="EMBL" id="PPK69288.1"/>
    </source>
</evidence>
<sequence length="110" mass="12135">MFFFVLFVSSWWVKAIMAKTYYTSDIAVALKYDGKNAPKVTAKGSGLTAEQILAIAEHHGIPLQTEPELARILAQIPLGDEIPNELYVAVAEVIAFAYFLSGKTPDNYQP</sequence>
<keyword evidence="5" id="KW-0282">Flagellum</keyword>
<dbReference type="EMBL" id="PTIY01000010">
    <property type="protein sequence ID" value="PPK69288.1"/>
    <property type="molecule type" value="Genomic_DNA"/>
</dbReference>
<dbReference type="Pfam" id="PF01312">
    <property type="entry name" value="Bac_export_2"/>
    <property type="match status" value="1"/>
</dbReference>
<keyword evidence="5" id="KW-0966">Cell projection</keyword>
<accession>A0A2S6GVS1</accession>
<comment type="caution">
    <text evidence="5">The sequence shown here is derived from an EMBL/GenBank/DDBJ whole genome shotgun (WGS) entry which is preliminary data.</text>
</comment>
<proteinExistence type="inferred from homology"/>
<dbReference type="SUPFAM" id="SSF160544">
    <property type="entry name" value="EscU C-terminal domain-like"/>
    <property type="match status" value="1"/>
</dbReference>
<keyword evidence="3" id="KW-0653">Protein transport</keyword>
<comment type="function">
    <text evidence="4">Required for formation of the rod structure in the basal body of the flagellar apparatus. Together with FliI and FliH, may constitute the export apparatus of flagellin.</text>
</comment>
<dbReference type="InterPro" id="IPR029025">
    <property type="entry name" value="T3SS_substrate_exporter_C"/>
</dbReference>
<evidence type="ECO:0000256" key="4">
    <source>
        <dbReference type="ARBA" id="ARBA00025078"/>
    </source>
</evidence>
<reference evidence="5 6" key="1">
    <citation type="submission" date="2018-02" db="EMBL/GenBank/DDBJ databases">
        <title>Subsurface microbial communities from deep shales in Ohio and West Virginia, USA.</title>
        <authorList>
            <person name="Wrighton K."/>
        </authorList>
    </citation>
    <scope>NUCLEOTIDE SEQUENCE [LARGE SCALE GENOMIC DNA]</scope>
    <source>
        <strain evidence="5 6">OWC-G53F</strain>
    </source>
</reference>
<dbReference type="Proteomes" id="UP000238071">
    <property type="component" value="Unassembled WGS sequence"/>
</dbReference>
<evidence type="ECO:0000256" key="2">
    <source>
        <dbReference type="ARBA" id="ARBA00021622"/>
    </source>
</evidence>
<dbReference type="PANTHER" id="PTHR30531">
    <property type="entry name" value="FLAGELLAR BIOSYNTHETIC PROTEIN FLHB"/>
    <property type="match status" value="1"/>
</dbReference>
<organism evidence="5 6">
    <name type="scientific">Methylobacter tundripaludum</name>
    <dbReference type="NCBI Taxonomy" id="173365"/>
    <lineage>
        <taxon>Bacteria</taxon>
        <taxon>Pseudomonadati</taxon>
        <taxon>Pseudomonadota</taxon>
        <taxon>Gammaproteobacteria</taxon>
        <taxon>Methylococcales</taxon>
        <taxon>Methylococcaceae</taxon>
        <taxon>Methylobacter</taxon>
    </lineage>
</organism>
<keyword evidence="3" id="KW-0813">Transport</keyword>
<dbReference type="PANTHER" id="PTHR30531:SF12">
    <property type="entry name" value="FLAGELLAR BIOSYNTHETIC PROTEIN FLHB"/>
    <property type="match status" value="1"/>
</dbReference>
<keyword evidence="3" id="KW-1006">Bacterial flagellum protein export</keyword>
<protein>
    <recommendedName>
        <fullName evidence="2">Flagellar biosynthetic protein FlhB</fullName>
    </recommendedName>
</protein>
<keyword evidence="5" id="KW-0969">Cilium</keyword>
<name>A0A2S6GVS1_9GAMM</name>